<evidence type="ECO:0000313" key="1">
    <source>
        <dbReference type="EMBL" id="CAG8832415.1"/>
    </source>
</evidence>
<dbReference type="PANTHER" id="PTHR46954:SF1">
    <property type="entry name" value="C2H2-TYPE DOMAIN-CONTAINING PROTEIN"/>
    <property type="match status" value="1"/>
</dbReference>
<gene>
    <name evidence="1" type="ORF">GMARGA_LOCUS31046</name>
</gene>
<comment type="caution">
    <text evidence="1">The sequence shown here is derived from an EMBL/GenBank/DDBJ whole genome shotgun (WGS) entry which is preliminary data.</text>
</comment>
<keyword evidence="2" id="KW-1185">Reference proteome</keyword>
<dbReference type="EMBL" id="CAJVQB010045320">
    <property type="protein sequence ID" value="CAG8832415.1"/>
    <property type="molecule type" value="Genomic_DNA"/>
</dbReference>
<protein>
    <submittedName>
        <fullName evidence="1">4115_t:CDS:1</fullName>
    </submittedName>
</protein>
<feature type="non-terminal residue" evidence="1">
    <location>
        <position position="1"/>
    </location>
</feature>
<proteinExistence type="predicted"/>
<name>A0ABN7WHV5_GIGMA</name>
<accession>A0ABN7WHV5</accession>
<dbReference type="PANTHER" id="PTHR46954">
    <property type="entry name" value="C2H2-TYPE DOMAIN-CONTAINING PROTEIN"/>
    <property type="match status" value="1"/>
</dbReference>
<dbReference type="Proteomes" id="UP000789901">
    <property type="component" value="Unassembled WGS sequence"/>
</dbReference>
<reference evidence="1 2" key="1">
    <citation type="submission" date="2021-06" db="EMBL/GenBank/DDBJ databases">
        <authorList>
            <person name="Kallberg Y."/>
            <person name="Tangrot J."/>
            <person name="Rosling A."/>
        </authorList>
    </citation>
    <scope>NUCLEOTIDE SEQUENCE [LARGE SCALE GENOMIC DNA]</scope>
    <source>
        <strain evidence="1 2">120-4 pot B 10/14</strain>
    </source>
</reference>
<sequence length="259" mass="29336">SYVSQPFCNSNQALTLIHETRSIFISSITIVVDETVSKNAAVQKRSLSIKKENAEKLIELQKSMKSEKKEYIDEHYCLASVKGIKQFAAMFLRDSVIISQDDKAKVPLEIPTVGKRTHQKLIPSVYLAIDSLDSNDTLRKGQLAIFVCSQYNVGTNQLIWVLLVDSGPDENPRYLKNILRYSKLFQFFDLDYCIVRTHAPGQSAYNLVEWAMYTLSEKFAGITLPIDTFGSHLNSQSKVINQELAKKNFRRAGETLCTL</sequence>
<organism evidence="1 2">
    <name type="scientific">Gigaspora margarita</name>
    <dbReference type="NCBI Taxonomy" id="4874"/>
    <lineage>
        <taxon>Eukaryota</taxon>
        <taxon>Fungi</taxon>
        <taxon>Fungi incertae sedis</taxon>
        <taxon>Mucoromycota</taxon>
        <taxon>Glomeromycotina</taxon>
        <taxon>Glomeromycetes</taxon>
        <taxon>Diversisporales</taxon>
        <taxon>Gigasporaceae</taxon>
        <taxon>Gigaspora</taxon>
    </lineage>
</organism>
<evidence type="ECO:0000313" key="2">
    <source>
        <dbReference type="Proteomes" id="UP000789901"/>
    </source>
</evidence>